<feature type="binding site" evidence="9">
    <location>
        <position position="293"/>
    </location>
    <ligand>
        <name>S-adenosyl-L-methionine</name>
        <dbReference type="ChEBI" id="CHEBI:59789"/>
    </ligand>
</feature>
<evidence type="ECO:0000256" key="5">
    <source>
        <dbReference type="ARBA" id="ARBA00022691"/>
    </source>
</evidence>
<dbReference type="FunFam" id="3.40.50.150:FF:000009">
    <property type="entry name" value="23S rRNA (Uracil(1939)-C(5))-methyltransferase RlmD"/>
    <property type="match status" value="1"/>
</dbReference>
<proteinExistence type="inferred from homology"/>
<evidence type="ECO:0000256" key="6">
    <source>
        <dbReference type="ARBA" id="ARBA00023014"/>
    </source>
</evidence>
<comment type="catalytic activity">
    <reaction evidence="7">
        <text>uridine(1939) in 23S rRNA + S-adenosyl-L-methionine = 5-methyluridine(1939) in 23S rRNA + S-adenosyl-L-homocysteine + H(+)</text>
        <dbReference type="Rhea" id="RHEA:42908"/>
        <dbReference type="Rhea" id="RHEA-COMP:10278"/>
        <dbReference type="Rhea" id="RHEA-COMP:10279"/>
        <dbReference type="ChEBI" id="CHEBI:15378"/>
        <dbReference type="ChEBI" id="CHEBI:57856"/>
        <dbReference type="ChEBI" id="CHEBI:59789"/>
        <dbReference type="ChEBI" id="CHEBI:65315"/>
        <dbReference type="ChEBI" id="CHEBI:74447"/>
        <dbReference type="EC" id="2.1.1.190"/>
    </reaction>
</comment>
<evidence type="ECO:0000313" key="12">
    <source>
        <dbReference type="Proteomes" id="UP000638014"/>
    </source>
</evidence>
<dbReference type="Gene3D" id="2.40.50.1070">
    <property type="match status" value="1"/>
</dbReference>
<feature type="binding site" evidence="9">
    <location>
        <position position="361"/>
    </location>
    <ligand>
        <name>S-adenosyl-L-methionine</name>
        <dbReference type="ChEBI" id="CHEBI:59789"/>
    </ligand>
</feature>
<feature type="active site" description="Nucleophile" evidence="9">
    <location>
        <position position="387"/>
    </location>
</feature>
<keyword evidence="1" id="KW-0479">Metal-binding</keyword>
<keyword evidence="5 9" id="KW-0949">S-adenosyl-L-methionine</keyword>
<dbReference type="SUPFAM" id="SSF53335">
    <property type="entry name" value="S-adenosyl-L-methionine-dependent methyltransferases"/>
    <property type="match status" value="1"/>
</dbReference>
<dbReference type="PROSITE" id="PS01231">
    <property type="entry name" value="TRMA_2"/>
    <property type="match status" value="1"/>
</dbReference>
<dbReference type="GO" id="GO:0070475">
    <property type="term" value="P:rRNA base methylation"/>
    <property type="evidence" value="ECO:0007669"/>
    <property type="project" value="TreeGrafter"/>
</dbReference>
<feature type="active site" evidence="10">
    <location>
        <position position="387"/>
    </location>
</feature>
<dbReference type="InterPro" id="IPR010280">
    <property type="entry name" value="U5_MeTrfase_fam"/>
</dbReference>
<name>A0A8J6QUK9_9GAMM</name>
<dbReference type="Proteomes" id="UP000638014">
    <property type="component" value="Unassembled WGS sequence"/>
</dbReference>
<evidence type="ECO:0000256" key="8">
    <source>
        <dbReference type="ARBA" id="ARBA00059995"/>
    </source>
</evidence>
<evidence type="ECO:0000256" key="2">
    <source>
        <dbReference type="ARBA" id="ARBA00022552"/>
    </source>
</evidence>
<sequence length="430" mass="48058">MANFFTPKKRQNKQVFQCQLNDLDIHGQGVGRWQQRVVFVAGGLPGETVQVQAMIPSTGPSKGPLKGQLKNISKASEFRQAAPCPHYQHCGGCQLQHLQADKQIEYKQQALQRMLAKVGVTIEQWQPAIHSPSDLGYRTKARLALDVRNRVKLGFRHQERQTVVPISQCPILAEPLQQIIEPLQQLLGQLSAASQVGHIELQLHQQRAAVWLHRQGVWSSADQHVLDQWSAEHNVQLLVQDAELSYSLDDFGVSIHYRRNHFIQSNQQVNERMVAQAIDWLQLSGTETVLDLFCGAGNFSLPLATKAAKVVGVEGVADMVTQAKQNAARNQLANIDFFQADLTQRLDLQPWWQPVDIIVLDPARAGAQAVVEQLPHCRAGKVLYISCNPTTLVRDAAILQGHGYHAEKAGVMDMFPHTHHLESMILFSKN</sequence>
<evidence type="ECO:0000256" key="7">
    <source>
        <dbReference type="ARBA" id="ARBA00052756"/>
    </source>
</evidence>
<dbReference type="PROSITE" id="PS01230">
    <property type="entry name" value="TRMA_1"/>
    <property type="match status" value="1"/>
</dbReference>
<evidence type="ECO:0000256" key="3">
    <source>
        <dbReference type="ARBA" id="ARBA00022603"/>
    </source>
</evidence>
<dbReference type="InterPro" id="IPR030390">
    <property type="entry name" value="MeTrfase_TrmA_AS"/>
</dbReference>
<comment type="caution">
    <text evidence="11">The sequence shown here is derived from an EMBL/GenBank/DDBJ whole genome shotgun (WGS) entry which is preliminary data.</text>
</comment>
<evidence type="ECO:0000256" key="1">
    <source>
        <dbReference type="ARBA" id="ARBA00022485"/>
    </source>
</evidence>
<keyword evidence="12" id="KW-1185">Reference proteome</keyword>
<dbReference type="NCBIfam" id="TIGR00479">
    <property type="entry name" value="rumA"/>
    <property type="match status" value="1"/>
</dbReference>
<evidence type="ECO:0000256" key="4">
    <source>
        <dbReference type="ARBA" id="ARBA00022679"/>
    </source>
</evidence>
<dbReference type="GO" id="GO:0051539">
    <property type="term" value="F:4 iron, 4 sulfur cluster binding"/>
    <property type="evidence" value="ECO:0007669"/>
    <property type="project" value="UniProtKB-KW"/>
</dbReference>
<dbReference type="InterPro" id="IPR029063">
    <property type="entry name" value="SAM-dependent_MTases_sf"/>
</dbReference>
<dbReference type="InterPro" id="IPR030391">
    <property type="entry name" value="MeTrfase_TrmA_CS"/>
</dbReference>
<dbReference type="AlphaFoldDB" id="A0A8J6QUK9"/>
<keyword evidence="6" id="KW-0411">Iron-sulfur</keyword>
<keyword evidence="4 9" id="KW-0808">Transferase</keyword>
<comment type="similarity">
    <text evidence="9">Belongs to the class I-like SAM-binding methyltransferase superfamily. RNA M5U methyltransferase family.</text>
</comment>
<feature type="binding site" evidence="9">
    <location>
        <position position="314"/>
    </location>
    <ligand>
        <name>S-adenosyl-L-methionine</name>
        <dbReference type="ChEBI" id="CHEBI:59789"/>
    </ligand>
</feature>
<dbReference type="PROSITE" id="PS51687">
    <property type="entry name" value="SAM_MT_RNA_M5U"/>
    <property type="match status" value="1"/>
</dbReference>
<feature type="binding site" evidence="9">
    <location>
        <position position="264"/>
    </location>
    <ligand>
        <name>S-adenosyl-L-methionine</name>
        <dbReference type="ChEBI" id="CHEBI:59789"/>
    </ligand>
</feature>
<dbReference type="GO" id="GO:0070041">
    <property type="term" value="F:rRNA (uridine-C5-)-methyltransferase activity"/>
    <property type="evidence" value="ECO:0007669"/>
    <property type="project" value="TreeGrafter"/>
</dbReference>
<accession>A0A8J6QUK9</accession>
<dbReference type="EMBL" id="JACXAF010000013">
    <property type="protein sequence ID" value="MBD1390007.1"/>
    <property type="molecule type" value="Genomic_DNA"/>
</dbReference>
<dbReference type="Pfam" id="PF05958">
    <property type="entry name" value="tRNA_U5-meth_tr"/>
    <property type="match status" value="1"/>
</dbReference>
<gene>
    <name evidence="11" type="primary">rlmD</name>
    <name evidence="11" type="ORF">IC617_11255</name>
</gene>
<reference evidence="11" key="1">
    <citation type="submission" date="2020-09" db="EMBL/GenBank/DDBJ databases">
        <title>A novel bacterium of genus Neiella, isolated from South China Sea.</title>
        <authorList>
            <person name="Huang H."/>
            <person name="Mo K."/>
            <person name="Hu Y."/>
        </authorList>
    </citation>
    <scope>NUCLEOTIDE SEQUENCE</scope>
    <source>
        <strain evidence="11">HB171785</strain>
    </source>
</reference>
<dbReference type="Gene3D" id="2.40.50.140">
    <property type="entry name" value="Nucleic acid-binding proteins"/>
    <property type="match status" value="1"/>
</dbReference>
<keyword evidence="1" id="KW-0004">4Fe-4S</keyword>
<keyword evidence="2" id="KW-0698">rRNA processing</keyword>
<comment type="function">
    <text evidence="8">Catalyzes the formation of 5-methyl-uridine at position 1939 (m5U1939) in 23S rRNA.</text>
</comment>
<dbReference type="Gene3D" id="3.40.50.150">
    <property type="entry name" value="Vaccinia Virus protein VP39"/>
    <property type="match status" value="1"/>
</dbReference>
<evidence type="ECO:0000256" key="10">
    <source>
        <dbReference type="PROSITE-ProRule" id="PRU10015"/>
    </source>
</evidence>
<dbReference type="PANTHER" id="PTHR11061">
    <property type="entry name" value="RNA M5U METHYLTRANSFERASE"/>
    <property type="match status" value="1"/>
</dbReference>
<dbReference type="EC" id="2.1.1.190" evidence="11"/>
<evidence type="ECO:0000313" key="11">
    <source>
        <dbReference type="EMBL" id="MBD1390007.1"/>
    </source>
</evidence>
<keyword evidence="1" id="KW-0408">Iron</keyword>
<protein>
    <submittedName>
        <fullName evidence="11">23S rRNA (Uracil(1939)-C(5))-methyltransferase RlmD</fullName>
        <ecNumber evidence="11">2.1.1.190</ecNumber>
    </submittedName>
</protein>
<dbReference type="RefSeq" id="WP_191145090.1">
    <property type="nucleotide sequence ID" value="NZ_JACXAF010000013.1"/>
</dbReference>
<dbReference type="SUPFAM" id="SSF50249">
    <property type="entry name" value="Nucleic acid-binding proteins"/>
    <property type="match status" value="1"/>
</dbReference>
<evidence type="ECO:0000256" key="9">
    <source>
        <dbReference type="PROSITE-ProRule" id="PRU01024"/>
    </source>
</evidence>
<keyword evidence="3 9" id="KW-0489">Methyltransferase</keyword>
<dbReference type="InterPro" id="IPR012340">
    <property type="entry name" value="NA-bd_OB-fold"/>
</dbReference>
<dbReference type="CDD" id="cd02440">
    <property type="entry name" value="AdoMet_MTases"/>
    <property type="match status" value="1"/>
</dbReference>
<dbReference type="NCBIfam" id="NF009639">
    <property type="entry name" value="PRK13168.1"/>
    <property type="match status" value="1"/>
</dbReference>
<dbReference type="PANTHER" id="PTHR11061:SF49">
    <property type="entry name" value="23S RRNA (URACIL(1939)-C(5))-METHYLTRANSFERASE RLMD"/>
    <property type="match status" value="1"/>
</dbReference>
<organism evidence="11 12">
    <name type="scientific">Neiella litorisoli</name>
    <dbReference type="NCBI Taxonomy" id="2771431"/>
    <lineage>
        <taxon>Bacteria</taxon>
        <taxon>Pseudomonadati</taxon>
        <taxon>Pseudomonadota</taxon>
        <taxon>Gammaproteobacteria</taxon>
        <taxon>Alteromonadales</taxon>
        <taxon>Echinimonadaceae</taxon>
        <taxon>Neiella</taxon>
    </lineage>
</organism>